<gene>
    <name evidence="2" type="ORF">WJX81_004270</name>
</gene>
<evidence type="ECO:0000256" key="1">
    <source>
        <dbReference type="SAM" id="MobiDB-lite"/>
    </source>
</evidence>
<accession>A0AAW1SCS4</accession>
<feature type="compositionally biased region" description="Acidic residues" evidence="1">
    <location>
        <begin position="540"/>
        <end position="551"/>
    </location>
</feature>
<sequence length="551" mass="59679">MLLKDQGDAALRDGRFNDALALYAAAAQGQPCEPRLLLNYALAALKLCSWEVALRAATTAAEVLDGQGCDAAWPPDWQYDKGTSFAHAPPQRRRAAQPRVLLAKALHRRGVALLALGRAEEALAAHRASALAWPCRGDQAAAAALCAAAAALTPEHLAELWAVRIEAAQAPLLMSSRDGRLLRLVPMETRLAPDALRGALTLAASGRLAAEARNLLCGAWRRGMEPGRAEVALVRAYAYLLASRPAQALKDARVAMGYGPKSGGRCCWARALAAHSAALEGLHDNLIALLAMQRAAEPEFDFAQIVYPSWSPTLHKSAKDNLMAALAMQRAIELEPGCAEFAEDLERLHRRIPYEQAELLQASGSAGLEAWLAAEADRRVPDYKKVWPKYYYYYEWMRERIAAACGELPAPVLDKLLAQDATELDTRLTYPKAIRAQAEQLSEVLQRDGPDYLATWRPPMLTWAELQQLKAEAASGSALEGPQPGEQVKIAAARPQAIISAAVHVEDNDSPATFKPDSSALPFTPGNGAEQDGAPKFTEVEDDDEWLEGVV</sequence>
<comment type="caution">
    <text evidence="2">The sequence shown here is derived from an EMBL/GenBank/DDBJ whole genome shotgun (WGS) entry which is preliminary data.</text>
</comment>
<protein>
    <submittedName>
        <fullName evidence="2">Uncharacterized protein</fullName>
    </submittedName>
</protein>
<dbReference type="EMBL" id="JALJOU010000006">
    <property type="protein sequence ID" value="KAK9843467.1"/>
    <property type="molecule type" value="Genomic_DNA"/>
</dbReference>
<dbReference type="InterPro" id="IPR011990">
    <property type="entry name" value="TPR-like_helical_dom_sf"/>
</dbReference>
<reference evidence="2 3" key="1">
    <citation type="journal article" date="2024" name="Nat. Commun.">
        <title>Phylogenomics reveals the evolutionary origins of lichenization in chlorophyte algae.</title>
        <authorList>
            <person name="Puginier C."/>
            <person name="Libourel C."/>
            <person name="Otte J."/>
            <person name="Skaloud P."/>
            <person name="Haon M."/>
            <person name="Grisel S."/>
            <person name="Petersen M."/>
            <person name="Berrin J.G."/>
            <person name="Delaux P.M."/>
            <person name="Dal Grande F."/>
            <person name="Keller J."/>
        </authorList>
    </citation>
    <scope>NUCLEOTIDE SEQUENCE [LARGE SCALE GENOMIC DNA]</scope>
    <source>
        <strain evidence="2 3">SAG 245.80</strain>
    </source>
</reference>
<keyword evidence="3" id="KW-1185">Reference proteome</keyword>
<proteinExistence type="predicted"/>
<dbReference type="Gene3D" id="1.25.40.10">
    <property type="entry name" value="Tetratricopeptide repeat domain"/>
    <property type="match status" value="1"/>
</dbReference>
<evidence type="ECO:0000313" key="2">
    <source>
        <dbReference type="EMBL" id="KAK9843467.1"/>
    </source>
</evidence>
<dbReference type="Proteomes" id="UP001445335">
    <property type="component" value="Unassembled WGS sequence"/>
</dbReference>
<dbReference type="AlphaFoldDB" id="A0AAW1SCS4"/>
<evidence type="ECO:0000313" key="3">
    <source>
        <dbReference type="Proteomes" id="UP001445335"/>
    </source>
</evidence>
<name>A0AAW1SCS4_9CHLO</name>
<organism evidence="2 3">
    <name type="scientific">Elliptochloris bilobata</name>
    <dbReference type="NCBI Taxonomy" id="381761"/>
    <lineage>
        <taxon>Eukaryota</taxon>
        <taxon>Viridiplantae</taxon>
        <taxon>Chlorophyta</taxon>
        <taxon>core chlorophytes</taxon>
        <taxon>Trebouxiophyceae</taxon>
        <taxon>Trebouxiophyceae incertae sedis</taxon>
        <taxon>Elliptochloris clade</taxon>
        <taxon>Elliptochloris</taxon>
    </lineage>
</organism>
<dbReference type="SUPFAM" id="SSF48452">
    <property type="entry name" value="TPR-like"/>
    <property type="match status" value="1"/>
</dbReference>
<feature type="region of interest" description="Disordered" evidence="1">
    <location>
        <begin position="508"/>
        <end position="551"/>
    </location>
</feature>